<name>A0A5N5CTM2_9PEZI</name>
<feature type="region of interest" description="Disordered" evidence="1">
    <location>
        <begin position="1"/>
        <end position="34"/>
    </location>
</feature>
<dbReference type="Proteomes" id="UP000325902">
    <property type="component" value="Unassembled WGS sequence"/>
</dbReference>
<feature type="compositionally biased region" description="Polar residues" evidence="1">
    <location>
        <begin position="1"/>
        <end position="13"/>
    </location>
</feature>
<reference evidence="2 3" key="1">
    <citation type="journal article" date="2019" name="Sci. Rep.">
        <title>A multi-omics analysis of the grapevine pathogen Lasiodiplodia theobromae reveals that temperature affects the expression of virulence- and pathogenicity-related genes.</title>
        <authorList>
            <person name="Felix C."/>
            <person name="Meneses R."/>
            <person name="Goncalves M.F.M."/>
            <person name="Tilleman L."/>
            <person name="Duarte A.S."/>
            <person name="Jorrin-Novo J.V."/>
            <person name="Van de Peer Y."/>
            <person name="Deforce D."/>
            <person name="Van Nieuwerburgh F."/>
            <person name="Esteves A.C."/>
            <person name="Alves A."/>
        </authorList>
    </citation>
    <scope>NUCLEOTIDE SEQUENCE [LARGE SCALE GENOMIC DNA]</scope>
    <source>
        <strain evidence="2 3">LA-SOL3</strain>
    </source>
</reference>
<organism evidence="2 3">
    <name type="scientific">Lasiodiplodia theobromae</name>
    <dbReference type="NCBI Taxonomy" id="45133"/>
    <lineage>
        <taxon>Eukaryota</taxon>
        <taxon>Fungi</taxon>
        <taxon>Dikarya</taxon>
        <taxon>Ascomycota</taxon>
        <taxon>Pezizomycotina</taxon>
        <taxon>Dothideomycetes</taxon>
        <taxon>Dothideomycetes incertae sedis</taxon>
        <taxon>Botryosphaeriales</taxon>
        <taxon>Botryosphaeriaceae</taxon>
        <taxon>Lasiodiplodia</taxon>
    </lineage>
</organism>
<proteinExistence type="predicted"/>
<evidence type="ECO:0000313" key="3">
    <source>
        <dbReference type="Proteomes" id="UP000325902"/>
    </source>
</evidence>
<comment type="caution">
    <text evidence="2">The sequence shown here is derived from an EMBL/GenBank/DDBJ whole genome shotgun (WGS) entry which is preliminary data.</text>
</comment>
<gene>
    <name evidence="2" type="ORF">DBV05_g12631</name>
</gene>
<evidence type="ECO:0000256" key="1">
    <source>
        <dbReference type="SAM" id="MobiDB-lite"/>
    </source>
</evidence>
<sequence>MPPTAHENNSTVNVDLEEQEVEIPDRSWPSPGQNAEGLWRLDVLAARVTNGAKDTGEGSISTRLMTRAGPPKDSPQENIKPDWHWLHIQREFLDYDEFMAFALTSPNIDSDLQKITWVLLEEVKSRIVNLPEGKSITPGTVLRYRAKRQHNKQK</sequence>
<dbReference type="EMBL" id="VCHE01000297">
    <property type="protein sequence ID" value="KAB2568689.1"/>
    <property type="molecule type" value="Genomic_DNA"/>
</dbReference>
<keyword evidence="3" id="KW-1185">Reference proteome</keyword>
<protein>
    <submittedName>
        <fullName evidence="2">Uncharacterized protein</fullName>
    </submittedName>
</protein>
<evidence type="ECO:0000313" key="2">
    <source>
        <dbReference type="EMBL" id="KAB2568689.1"/>
    </source>
</evidence>
<dbReference type="AlphaFoldDB" id="A0A5N5CTM2"/>
<feature type="region of interest" description="Disordered" evidence="1">
    <location>
        <begin position="52"/>
        <end position="78"/>
    </location>
</feature>
<accession>A0A5N5CTM2</accession>